<evidence type="ECO:0000256" key="1">
    <source>
        <dbReference type="ARBA" id="ARBA00000900"/>
    </source>
</evidence>
<dbReference type="PANTHER" id="PTHR22849:SF128">
    <property type="entry name" value="U-BOX DOMAIN-CONTAINING PROTEIN"/>
    <property type="match status" value="1"/>
</dbReference>
<comment type="pathway">
    <text evidence="2 5">Protein modification; protein ubiquitination.</text>
</comment>
<gene>
    <name evidence="7" type="ORF">NE237_008963</name>
</gene>
<dbReference type="CDD" id="cd16664">
    <property type="entry name" value="RING-Ubox_PUB"/>
    <property type="match status" value="1"/>
</dbReference>
<dbReference type="SMART" id="SM00504">
    <property type="entry name" value="Ubox"/>
    <property type="match status" value="1"/>
</dbReference>
<dbReference type="Pfam" id="PF25598">
    <property type="entry name" value="ARM_PUB"/>
    <property type="match status" value="1"/>
</dbReference>
<dbReference type="SUPFAM" id="SSF57850">
    <property type="entry name" value="RING/U-box"/>
    <property type="match status" value="1"/>
</dbReference>
<comment type="function">
    <text evidence="5">Functions as an E3 ubiquitin ligase.</text>
</comment>
<evidence type="ECO:0000313" key="8">
    <source>
        <dbReference type="Proteomes" id="UP001141806"/>
    </source>
</evidence>
<feature type="domain" description="U-box" evidence="6">
    <location>
        <begin position="5"/>
        <end position="81"/>
    </location>
</feature>
<organism evidence="7 8">
    <name type="scientific">Protea cynaroides</name>
    <dbReference type="NCBI Taxonomy" id="273540"/>
    <lineage>
        <taxon>Eukaryota</taxon>
        <taxon>Viridiplantae</taxon>
        <taxon>Streptophyta</taxon>
        <taxon>Embryophyta</taxon>
        <taxon>Tracheophyta</taxon>
        <taxon>Spermatophyta</taxon>
        <taxon>Magnoliopsida</taxon>
        <taxon>Proteales</taxon>
        <taxon>Proteaceae</taxon>
        <taxon>Protea</taxon>
    </lineage>
</organism>
<dbReference type="Pfam" id="PF04564">
    <property type="entry name" value="U-box"/>
    <property type="match status" value="1"/>
</dbReference>
<dbReference type="EC" id="2.3.2.27" evidence="5"/>
<dbReference type="OrthoDB" id="10064100at2759"/>
<dbReference type="PANTHER" id="PTHR22849">
    <property type="entry name" value="WDSAM1 PROTEIN"/>
    <property type="match status" value="1"/>
</dbReference>
<dbReference type="GO" id="GO:0061630">
    <property type="term" value="F:ubiquitin protein ligase activity"/>
    <property type="evidence" value="ECO:0007669"/>
    <property type="project" value="UniProtKB-UniRule"/>
</dbReference>
<comment type="catalytic activity">
    <reaction evidence="1 5">
        <text>S-ubiquitinyl-[E2 ubiquitin-conjugating enzyme]-L-cysteine + [acceptor protein]-L-lysine = [E2 ubiquitin-conjugating enzyme]-L-cysteine + N(6)-ubiquitinyl-[acceptor protein]-L-lysine.</text>
        <dbReference type="EC" id="2.3.2.27"/>
    </reaction>
</comment>
<reference evidence="7" key="1">
    <citation type="journal article" date="2023" name="Plant J.">
        <title>The genome of the king protea, Protea cynaroides.</title>
        <authorList>
            <person name="Chang J."/>
            <person name="Duong T.A."/>
            <person name="Schoeman C."/>
            <person name="Ma X."/>
            <person name="Roodt D."/>
            <person name="Barker N."/>
            <person name="Li Z."/>
            <person name="Van de Peer Y."/>
            <person name="Mizrachi E."/>
        </authorList>
    </citation>
    <scope>NUCLEOTIDE SEQUENCE</scope>
    <source>
        <tissue evidence="7">Young leaves</tissue>
    </source>
</reference>
<accession>A0A9Q0KWN4</accession>
<dbReference type="InterPro" id="IPR058678">
    <property type="entry name" value="ARM_PUB"/>
</dbReference>
<dbReference type="Gene3D" id="3.30.40.10">
    <property type="entry name" value="Zinc/RING finger domain, C3HC4 (zinc finger)"/>
    <property type="match status" value="1"/>
</dbReference>
<comment type="caution">
    <text evidence="7">The sequence shown here is derived from an EMBL/GenBank/DDBJ whole genome shotgun (WGS) entry which is preliminary data.</text>
</comment>
<name>A0A9Q0KWN4_9MAGN</name>
<dbReference type="SUPFAM" id="SSF48371">
    <property type="entry name" value="ARM repeat"/>
    <property type="match status" value="1"/>
</dbReference>
<dbReference type="InterPro" id="IPR016024">
    <property type="entry name" value="ARM-type_fold"/>
</dbReference>
<evidence type="ECO:0000313" key="7">
    <source>
        <dbReference type="EMBL" id="KAJ4978183.1"/>
    </source>
</evidence>
<dbReference type="EMBL" id="JAMYWD010000002">
    <property type="protein sequence ID" value="KAJ4978183.1"/>
    <property type="molecule type" value="Genomic_DNA"/>
</dbReference>
<evidence type="ECO:0000256" key="3">
    <source>
        <dbReference type="ARBA" id="ARBA00022679"/>
    </source>
</evidence>
<dbReference type="InterPro" id="IPR045210">
    <property type="entry name" value="RING-Ubox_PUB"/>
</dbReference>
<keyword evidence="4 5" id="KW-0833">Ubl conjugation pathway</keyword>
<evidence type="ECO:0000256" key="5">
    <source>
        <dbReference type="RuleBase" id="RU369093"/>
    </source>
</evidence>
<dbReference type="FunFam" id="3.30.40.10:FF:000442">
    <property type="entry name" value="RING-type E3 ubiquitin transferase"/>
    <property type="match status" value="1"/>
</dbReference>
<keyword evidence="3 5" id="KW-0808">Transferase</keyword>
<sequence length="393" mass="43819">MDDIEIPQYFICPISLQIMKDPVTAITGITYDRDSIQQWLSTGKNTTCPVTKQSLLADSDLTPNHTLRRLIQAWCTTKGVDRIPTPKSPLHKNHILKLIQDLWVPQLQLKSLKKLESLAFENEITNRRYMVETGVGKATVSLIVRCFREARTDGLDGALNVLHCLKIPNDEVKLLLTENYDFMDSIIWILEQEMDNHEQVKTNTVIVLKAFIQAASSNLLERLKPEFFQVLIRFFKGGISQEAIKATLHVLLEACPSGRNRVKIIQAGGVSELIEMELSMPEKRITELILGVLDYLCSCADGRAQLLAHSAGIAVVSMRILRVSPAANESAVRILSSIAKFSGTSEVLNEMLSVGAVSKLCMVLQADCGENVKKKARDALKLHSKVWNNSPCI</sequence>
<evidence type="ECO:0000256" key="2">
    <source>
        <dbReference type="ARBA" id="ARBA00004906"/>
    </source>
</evidence>
<dbReference type="Gene3D" id="1.25.10.10">
    <property type="entry name" value="Leucine-rich Repeat Variant"/>
    <property type="match status" value="1"/>
</dbReference>
<dbReference type="InterPro" id="IPR045185">
    <property type="entry name" value="PUB22/23/24-like"/>
</dbReference>
<dbReference type="Proteomes" id="UP001141806">
    <property type="component" value="Unassembled WGS sequence"/>
</dbReference>
<dbReference type="InterPro" id="IPR003613">
    <property type="entry name" value="Ubox_domain"/>
</dbReference>
<evidence type="ECO:0000259" key="6">
    <source>
        <dbReference type="PROSITE" id="PS51698"/>
    </source>
</evidence>
<protein>
    <recommendedName>
        <fullName evidence="5 6">U-box domain-containing protein</fullName>
        <ecNumber evidence="5">2.3.2.27</ecNumber>
    </recommendedName>
    <alternativeName>
        <fullName evidence="5">RING-type E3 ubiquitin transferase PUB</fullName>
    </alternativeName>
</protein>
<dbReference type="PROSITE" id="PS51698">
    <property type="entry name" value="U_BOX"/>
    <property type="match status" value="1"/>
</dbReference>
<dbReference type="AlphaFoldDB" id="A0A9Q0KWN4"/>
<keyword evidence="8" id="KW-1185">Reference proteome</keyword>
<dbReference type="InterPro" id="IPR013083">
    <property type="entry name" value="Znf_RING/FYVE/PHD"/>
</dbReference>
<proteinExistence type="predicted"/>
<evidence type="ECO:0000256" key="4">
    <source>
        <dbReference type="ARBA" id="ARBA00022786"/>
    </source>
</evidence>
<dbReference type="InterPro" id="IPR011989">
    <property type="entry name" value="ARM-like"/>
</dbReference>
<dbReference type="GO" id="GO:0016567">
    <property type="term" value="P:protein ubiquitination"/>
    <property type="evidence" value="ECO:0007669"/>
    <property type="project" value="UniProtKB-UniRule"/>
</dbReference>